<reference evidence="1" key="1">
    <citation type="submission" date="2023-10" db="EMBL/GenBank/DDBJ databases">
        <authorList>
            <person name="Rodriguez Cubillos JULIANA M."/>
            <person name="De Vega J."/>
        </authorList>
    </citation>
    <scope>NUCLEOTIDE SEQUENCE</scope>
</reference>
<keyword evidence="2" id="KW-1185">Reference proteome</keyword>
<accession>A0ACB0ISK1</accession>
<name>A0ACB0ISK1_TRIPR</name>
<evidence type="ECO:0000313" key="2">
    <source>
        <dbReference type="Proteomes" id="UP001177021"/>
    </source>
</evidence>
<dbReference type="Proteomes" id="UP001177021">
    <property type="component" value="Unassembled WGS sequence"/>
</dbReference>
<organism evidence="1 2">
    <name type="scientific">Trifolium pratense</name>
    <name type="common">Red clover</name>
    <dbReference type="NCBI Taxonomy" id="57577"/>
    <lineage>
        <taxon>Eukaryota</taxon>
        <taxon>Viridiplantae</taxon>
        <taxon>Streptophyta</taxon>
        <taxon>Embryophyta</taxon>
        <taxon>Tracheophyta</taxon>
        <taxon>Spermatophyta</taxon>
        <taxon>Magnoliopsida</taxon>
        <taxon>eudicotyledons</taxon>
        <taxon>Gunneridae</taxon>
        <taxon>Pentapetalae</taxon>
        <taxon>rosids</taxon>
        <taxon>fabids</taxon>
        <taxon>Fabales</taxon>
        <taxon>Fabaceae</taxon>
        <taxon>Papilionoideae</taxon>
        <taxon>50 kb inversion clade</taxon>
        <taxon>NPAAA clade</taxon>
        <taxon>Hologalegina</taxon>
        <taxon>IRL clade</taxon>
        <taxon>Trifolieae</taxon>
        <taxon>Trifolium</taxon>
    </lineage>
</organism>
<proteinExistence type="predicted"/>
<protein>
    <submittedName>
        <fullName evidence="1">Uncharacterized protein</fullName>
    </submittedName>
</protein>
<comment type="caution">
    <text evidence="1">The sequence shown here is derived from an EMBL/GenBank/DDBJ whole genome shotgun (WGS) entry which is preliminary data.</text>
</comment>
<evidence type="ECO:0000313" key="1">
    <source>
        <dbReference type="EMBL" id="CAJ2634839.1"/>
    </source>
</evidence>
<sequence length="92" mass="10422">MSTYDIGACHLSLDLDKGWHVYYVAVDIYIIGMQSSRILPFQASCEPRISVLWKDACSETCGYHGVTFYVILYFLCSFIVDACLTINVLLLK</sequence>
<gene>
    <name evidence="1" type="ORF">MILVUS5_LOCUS5642</name>
</gene>
<dbReference type="EMBL" id="CASHSV030000002">
    <property type="protein sequence ID" value="CAJ2634839.1"/>
    <property type="molecule type" value="Genomic_DNA"/>
</dbReference>